<evidence type="ECO:0000256" key="1">
    <source>
        <dbReference type="ARBA" id="ARBA00004123"/>
    </source>
</evidence>
<dbReference type="OrthoDB" id="1854899at2759"/>
<dbReference type="AlphaFoldDB" id="A0A8J2JGB7"/>
<protein>
    <recommendedName>
        <fullName evidence="3 6">Mediator of RNA polymerase II transcription subunit 20</fullName>
    </recommendedName>
    <alternativeName>
        <fullName evidence="5 6">Mediator complex subunit 20</fullName>
    </alternativeName>
</protein>
<keyword evidence="6" id="KW-0805">Transcription regulation</keyword>
<sequence>RKETQGFCRSEELLCPPSSQGQQGSRTLNILHNSEYPASTFALLEVPAPTTANMIPPPLNPGFKTVSLVADNLFDLLVLKMKDVYPSKKIKIESKGTRFELGDFVVKLGTVMMSQNFKGILVEVEYRPCVVAEACWELLMEFMQGIFGQNASTAPPRTLQARLKEVYTPLDTMHQYMDHFTVFRKAAGIR</sequence>
<dbReference type="PANTHER" id="PTHR12465">
    <property type="entry name" value="UBIQUITIN SPECIFIC PROTEASE HOMOLOG 49"/>
    <property type="match status" value="1"/>
</dbReference>
<comment type="function">
    <text evidence="6">Component of the Mediator complex, a coactivator involved in the regulated transcription of nearly all RNA polymerase II-dependent genes. Mediator functions as a bridge to convey information from gene-specific regulatory proteins to the basal RNA polymerase II transcription machinery. Mediator is recruited to promoters by direct interactions with regulatory proteins and serves as a scaffold for the assembly of a functional preinitiation complex with RNA polymerase II and the general transcription factors.</text>
</comment>
<evidence type="ECO:0000256" key="5">
    <source>
        <dbReference type="ARBA" id="ARBA00031954"/>
    </source>
</evidence>
<evidence type="ECO:0000313" key="7">
    <source>
        <dbReference type="EMBL" id="CAG7719111.1"/>
    </source>
</evidence>
<evidence type="ECO:0000256" key="3">
    <source>
        <dbReference type="ARBA" id="ARBA00019690"/>
    </source>
</evidence>
<dbReference type="GO" id="GO:0016592">
    <property type="term" value="C:mediator complex"/>
    <property type="evidence" value="ECO:0007669"/>
    <property type="project" value="InterPro"/>
</dbReference>
<dbReference type="Proteomes" id="UP000708208">
    <property type="component" value="Unassembled WGS sequence"/>
</dbReference>
<dbReference type="EMBL" id="CAJVCH010058777">
    <property type="protein sequence ID" value="CAG7719111.1"/>
    <property type="molecule type" value="Genomic_DNA"/>
</dbReference>
<name>A0A8J2JGB7_9HEXA</name>
<organism evidence="7 8">
    <name type="scientific">Allacma fusca</name>
    <dbReference type="NCBI Taxonomy" id="39272"/>
    <lineage>
        <taxon>Eukaryota</taxon>
        <taxon>Metazoa</taxon>
        <taxon>Ecdysozoa</taxon>
        <taxon>Arthropoda</taxon>
        <taxon>Hexapoda</taxon>
        <taxon>Collembola</taxon>
        <taxon>Symphypleona</taxon>
        <taxon>Sminthuridae</taxon>
        <taxon>Allacma</taxon>
    </lineage>
</organism>
<dbReference type="InterPro" id="IPR013921">
    <property type="entry name" value="Mediator_Med20"/>
</dbReference>
<evidence type="ECO:0000256" key="2">
    <source>
        <dbReference type="ARBA" id="ARBA00010743"/>
    </source>
</evidence>
<gene>
    <name evidence="6" type="primary">MED20</name>
    <name evidence="7" type="ORF">AFUS01_LOCUS8452</name>
</gene>
<comment type="caution">
    <text evidence="7">The sequence shown here is derived from an EMBL/GenBank/DDBJ whole genome shotgun (WGS) entry which is preliminary data.</text>
</comment>
<comment type="subcellular location">
    <subcellularLocation>
        <location evidence="1 6">Nucleus</location>
    </subcellularLocation>
</comment>
<proteinExistence type="inferred from homology"/>
<keyword evidence="8" id="KW-1185">Reference proteome</keyword>
<keyword evidence="6" id="KW-0010">Activator</keyword>
<keyword evidence="6" id="KW-0804">Transcription</keyword>
<accession>A0A8J2JGB7</accession>
<evidence type="ECO:0000313" key="8">
    <source>
        <dbReference type="Proteomes" id="UP000708208"/>
    </source>
</evidence>
<dbReference type="GO" id="GO:0006357">
    <property type="term" value="P:regulation of transcription by RNA polymerase II"/>
    <property type="evidence" value="ECO:0007669"/>
    <property type="project" value="InterPro"/>
</dbReference>
<evidence type="ECO:0000256" key="4">
    <source>
        <dbReference type="ARBA" id="ARBA00023242"/>
    </source>
</evidence>
<comment type="similarity">
    <text evidence="2 6">Belongs to the Mediator complex subunit 20 family.</text>
</comment>
<keyword evidence="4 6" id="KW-0539">Nucleus</keyword>
<dbReference type="PANTHER" id="PTHR12465:SF0">
    <property type="entry name" value="MEDIATOR OF RNA POLYMERASE II TRANSCRIPTION SUBUNIT 20"/>
    <property type="match status" value="1"/>
</dbReference>
<comment type="subunit">
    <text evidence="6">Component of the Mediator complex.</text>
</comment>
<feature type="non-terminal residue" evidence="7">
    <location>
        <position position="1"/>
    </location>
</feature>
<evidence type="ECO:0000256" key="6">
    <source>
        <dbReference type="RuleBase" id="RU364152"/>
    </source>
</evidence>
<dbReference type="GO" id="GO:0003713">
    <property type="term" value="F:transcription coactivator activity"/>
    <property type="evidence" value="ECO:0007669"/>
    <property type="project" value="TreeGrafter"/>
</dbReference>
<dbReference type="Pfam" id="PF08612">
    <property type="entry name" value="Med20"/>
    <property type="match status" value="1"/>
</dbReference>
<reference evidence="7" key="1">
    <citation type="submission" date="2021-06" db="EMBL/GenBank/DDBJ databases">
        <authorList>
            <person name="Hodson N. C."/>
            <person name="Mongue J. A."/>
            <person name="Jaron S. K."/>
        </authorList>
    </citation>
    <scope>NUCLEOTIDE SEQUENCE</scope>
</reference>